<evidence type="ECO:0000313" key="4">
    <source>
        <dbReference type="EMBL" id="GFK92441.1"/>
    </source>
</evidence>
<evidence type="ECO:0000256" key="1">
    <source>
        <dbReference type="ARBA" id="ARBA00022676"/>
    </source>
</evidence>
<dbReference type="EC" id="2.4.1.301" evidence="4"/>
<sequence>MSGTAYVTLWYPKPSETFVVGEVAALRELGMPVTVYTLYGRLRRNVSKDMETKCAPVHRLGCASILSILASVRWWWKNRPDLLRATARKVLVRFWRDLEQTGENAWAFLAGCHLARLFTQAGVEHIHAGWANGPATAAWTASLLTGIPFSFTGRAGDIYPPDGALEEKIADAKFVRTDAGFNVDYLRQFTWEKKDRVHLVRNMLSWDVPAPAELPMREPFRLLAIGRFVKTKGFDVLLDACGLLRERGVDFRLTLAGSGAIEGKLRAQAKRLGIEDKVEFPGFILHRDVPELIGRHDIFVMPSKISATGDRDGLPTVIMEALVSRVPVVATDVGGIREVIETGETGILIQQKNPKAMAEAILKLAADRDEAVRMAENGKARVLDFYDTARNARSFHDLITQ</sequence>
<name>A0A6V8LPI4_9BACT</name>
<protein>
    <submittedName>
        <fullName evidence="4">Alpha-D-kanosaminyltransferase</fullName>
        <ecNumber evidence="4">2.4.1.301</ecNumber>
    </submittedName>
</protein>
<dbReference type="GO" id="GO:0016757">
    <property type="term" value="F:glycosyltransferase activity"/>
    <property type="evidence" value="ECO:0007669"/>
    <property type="project" value="UniProtKB-KW"/>
</dbReference>
<keyword evidence="2 4" id="KW-0808">Transferase</keyword>
<dbReference type="Proteomes" id="UP000494245">
    <property type="component" value="Unassembled WGS sequence"/>
</dbReference>
<keyword evidence="5" id="KW-1185">Reference proteome</keyword>
<evidence type="ECO:0000259" key="3">
    <source>
        <dbReference type="Pfam" id="PF00534"/>
    </source>
</evidence>
<feature type="domain" description="Glycosyl transferase family 1" evidence="3">
    <location>
        <begin position="218"/>
        <end position="380"/>
    </location>
</feature>
<reference evidence="4 5" key="1">
    <citation type="submission" date="2020-04" db="EMBL/GenBank/DDBJ databases">
        <authorList>
            <consortium name="Desulfovibrio sp. FSS-1 genome sequencing consortium"/>
            <person name="Shimoshige H."/>
            <person name="Kobayashi H."/>
            <person name="Maekawa T."/>
        </authorList>
    </citation>
    <scope>NUCLEOTIDE SEQUENCE [LARGE SCALE GENOMIC DNA]</scope>
    <source>
        <strain evidence="4 5">SIID29052-01</strain>
    </source>
</reference>
<evidence type="ECO:0000313" key="5">
    <source>
        <dbReference type="Proteomes" id="UP000494245"/>
    </source>
</evidence>
<reference evidence="4 5" key="2">
    <citation type="submission" date="2020-05" db="EMBL/GenBank/DDBJ databases">
        <title>Draft genome sequence of Desulfovibrio sp. strainFSS-1.</title>
        <authorList>
            <person name="Shimoshige H."/>
            <person name="Kobayashi H."/>
            <person name="Maekawa T."/>
        </authorList>
    </citation>
    <scope>NUCLEOTIDE SEQUENCE [LARGE SCALE GENOMIC DNA]</scope>
    <source>
        <strain evidence="4 5">SIID29052-01</strain>
    </source>
</reference>
<dbReference type="Gene3D" id="3.40.50.2000">
    <property type="entry name" value="Glycogen Phosphorylase B"/>
    <property type="match status" value="2"/>
</dbReference>
<dbReference type="PANTHER" id="PTHR12526">
    <property type="entry name" value="GLYCOSYLTRANSFERASE"/>
    <property type="match status" value="1"/>
</dbReference>
<dbReference type="AlphaFoldDB" id="A0A6V8LPI4"/>
<accession>A0A6V8LPI4</accession>
<dbReference type="SUPFAM" id="SSF53756">
    <property type="entry name" value="UDP-Glycosyltransferase/glycogen phosphorylase"/>
    <property type="match status" value="1"/>
</dbReference>
<comment type="caution">
    <text evidence="4">The sequence shown here is derived from an EMBL/GenBank/DDBJ whole genome shotgun (WGS) entry which is preliminary data.</text>
</comment>
<dbReference type="Pfam" id="PF00534">
    <property type="entry name" value="Glycos_transf_1"/>
    <property type="match status" value="1"/>
</dbReference>
<dbReference type="EMBL" id="BLTE01000001">
    <property type="protein sequence ID" value="GFK92441.1"/>
    <property type="molecule type" value="Genomic_DNA"/>
</dbReference>
<proteinExistence type="predicted"/>
<dbReference type="RefSeq" id="WP_173080533.1">
    <property type="nucleotide sequence ID" value="NZ_BLTE01000001.1"/>
</dbReference>
<evidence type="ECO:0000256" key="2">
    <source>
        <dbReference type="ARBA" id="ARBA00022679"/>
    </source>
</evidence>
<organism evidence="4 5">
    <name type="scientific">Fundidesulfovibrio magnetotacticus</name>
    <dbReference type="NCBI Taxonomy" id="2730080"/>
    <lineage>
        <taxon>Bacteria</taxon>
        <taxon>Pseudomonadati</taxon>
        <taxon>Thermodesulfobacteriota</taxon>
        <taxon>Desulfovibrionia</taxon>
        <taxon>Desulfovibrionales</taxon>
        <taxon>Desulfovibrionaceae</taxon>
        <taxon>Fundidesulfovibrio</taxon>
    </lineage>
</organism>
<dbReference type="InterPro" id="IPR001296">
    <property type="entry name" value="Glyco_trans_1"/>
</dbReference>
<dbReference type="PANTHER" id="PTHR12526:SF510">
    <property type="entry name" value="D-INOSITOL 3-PHOSPHATE GLYCOSYLTRANSFERASE"/>
    <property type="match status" value="1"/>
</dbReference>
<dbReference type="CDD" id="cd03801">
    <property type="entry name" value="GT4_PimA-like"/>
    <property type="match status" value="1"/>
</dbReference>
<gene>
    <name evidence="4" type="primary">kanE_1</name>
    <name evidence="4" type="ORF">NNJEOMEG_00266</name>
</gene>
<keyword evidence="1 4" id="KW-0328">Glycosyltransferase</keyword>